<keyword evidence="5 9" id="KW-0378">Hydrolase</keyword>
<dbReference type="OrthoDB" id="2044325at2"/>
<keyword evidence="1" id="KW-1003">Cell membrane</keyword>
<keyword evidence="10" id="KW-1185">Reference proteome</keyword>
<dbReference type="Proteomes" id="UP000180254">
    <property type="component" value="Unassembled WGS sequence"/>
</dbReference>
<dbReference type="AlphaFoldDB" id="A0A1S1V9H6"/>
<keyword evidence="7 8" id="KW-0472">Membrane</keyword>
<feature type="transmembrane region" description="Helical" evidence="8">
    <location>
        <begin position="39"/>
        <end position="64"/>
    </location>
</feature>
<evidence type="ECO:0000313" key="10">
    <source>
        <dbReference type="Proteomes" id="UP000180254"/>
    </source>
</evidence>
<evidence type="ECO:0000256" key="4">
    <source>
        <dbReference type="ARBA" id="ARBA00022692"/>
    </source>
</evidence>
<evidence type="ECO:0000256" key="2">
    <source>
        <dbReference type="ARBA" id="ARBA00022654"/>
    </source>
</evidence>
<reference evidence="9 10" key="1">
    <citation type="submission" date="2016-09" db="EMBL/GenBank/DDBJ databases">
        <title>Genome sequence of Eubacterium angustum.</title>
        <authorList>
            <person name="Poehlein A."/>
            <person name="Daniel R."/>
        </authorList>
    </citation>
    <scope>NUCLEOTIDE SEQUENCE [LARGE SCALE GENOMIC DNA]</scope>
    <source>
        <strain evidence="9 10">DSM 1989</strain>
    </source>
</reference>
<evidence type="ECO:0000256" key="1">
    <source>
        <dbReference type="ARBA" id="ARBA00022475"/>
    </source>
</evidence>
<gene>
    <name evidence="9" type="ORF">EUAN_09420</name>
</gene>
<dbReference type="InterPro" id="IPR006741">
    <property type="entry name" value="AgrB"/>
</dbReference>
<name>A0A1S1V9H6_9FIRM</name>
<evidence type="ECO:0000256" key="8">
    <source>
        <dbReference type="SAM" id="Phobius"/>
    </source>
</evidence>
<keyword evidence="4 8" id="KW-0812">Transmembrane</keyword>
<sequence>MVFINCLAKYFTNKFELSHIESIKLKYSLEVLLGDISKFLILSLSFAIFGVFLDYICSFVVLLPMRTFSGGMHFKSYKACLAFTGTFFGIEIFLKNNFTISQNLAIVLFIFSISVIYGLAPVIGENRPKYSREKCLQFKIISIFIALFHFLAYF</sequence>
<dbReference type="SMART" id="SM00793">
    <property type="entry name" value="AgrB"/>
    <property type="match status" value="1"/>
</dbReference>
<dbReference type="GO" id="GO:0016020">
    <property type="term" value="C:membrane"/>
    <property type="evidence" value="ECO:0007669"/>
    <property type="project" value="InterPro"/>
</dbReference>
<protein>
    <submittedName>
        <fullName evidence="9">Putative AgrB-like protein</fullName>
        <ecNumber evidence="9">3.4.-.-</ecNumber>
    </submittedName>
</protein>
<dbReference type="GO" id="GO:0006508">
    <property type="term" value="P:proteolysis"/>
    <property type="evidence" value="ECO:0007669"/>
    <property type="project" value="UniProtKB-KW"/>
</dbReference>
<evidence type="ECO:0000256" key="7">
    <source>
        <dbReference type="ARBA" id="ARBA00023136"/>
    </source>
</evidence>
<keyword evidence="2" id="KW-0673">Quorum sensing</keyword>
<evidence type="ECO:0000313" key="9">
    <source>
        <dbReference type="EMBL" id="OHW62379.1"/>
    </source>
</evidence>
<feature type="transmembrane region" description="Helical" evidence="8">
    <location>
        <begin position="76"/>
        <end position="94"/>
    </location>
</feature>
<dbReference type="RefSeq" id="WP_071062196.1">
    <property type="nucleotide sequence ID" value="NZ_MKIE01000003.1"/>
</dbReference>
<keyword evidence="6 8" id="KW-1133">Transmembrane helix</keyword>
<evidence type="ECO:0000256" key="3">
    <source>
        <dbReference type="ARBA" id="ARBA00022670"/>
    </source>
</evidence>
<evidence type="ECO:0000256" key="5">
    <source>
        <dbReference type="ARBA" id="ARBA00022801"/>
    </source>
</evidence>
<proteinExistence type="predicted"/>
<dbReference type="GO" id="GO:0008233">
    <property type="term" value="F:peptidase activity"/>
    <property type="evidence" value="ECO:0007669"/>
    <property type="project" value="UniProtKB-KW"/>
</dbReference>
<dbReference type="Pfam" id="PF04647">
    <property type="entry name" value="AgrB"/>
    <property type="match status" value="1"/>
</dbReference>
<dbReference type="STRING" id="39480.EUAN_09420"/>
<dbReference type="GO" id="GO:0009372">
    <property type="term" value="P:quorum sensing"/>
    <property type="evidence" value="ECO:0007669"/>
    <property type="project" value="UniProtKB-KW"/>
</dbReference>
<keyword evidence="3" id="KW-0645">Protease</keyword>
<feature type="transmembrane region" description="Helical" evidence="8">
    <location>
        <begin position="136"/>
        <end position="153"/>
    </location>
</feature>
<dbReference type="EC" id="3.4.-.-" evidence="9"/>
<feature type="transmembrane region" description="Helical" evidence="8">
    <location>
        <begin position="100"/>
        <end position="124"/>
    </location>
</feature>
<organism evidence="9 10">
    <name type="scientific">Andreesenia angusta</name>
    <dbReference type="NCBI Taxonomy" id="39480"/>
    <lineage>
        <taxon>Bacteria</taxon>
        <taxon>Bacillati</taxon>
        <taxon>Bacillota</taxon>
        <taxon>Tissierellia</taxon>
        <taxon>Tissierellales</taxon>
        <taxon>Gottschalkiaceae</taxon>
        <taxon>Andreesenia</taxon>
    </lineage>
</organism>
<comment type="caution">
    <text evidence="9">The sequence shown here is derived from an EMBL/GenBank/DDBJ whole genome shotgun (WGS) entry which is preliminary data.</text>
</comment>
<dbReference type="EMBL" id="MKIE01000003">
    <property type="protein sequence ID" value="OHW62379.1"/>
    <property type="molecule type" value="Genomic_DNA"/>
</dbReference>
<evidence type="ECO:0000256" key="6">
    <source>
        <dbReference type="ARBA" id="ARBA00022989"/>
    </source>
</evidence>
<accession>A0A1S1V9H6</accession>